<dbReference type="InterPro" id="IPR013589">
    <property type="entry name" value="Bac_transglu_N"/>
</dbReference>
<evidence type="ECO:0000313" key="2">
    <source>
        <dbReference type="EMBL" id="GHC09982.1"/>
    </source>
</evidence>
<dbReference type="PANTHER" id="PTHR33490">
    <property type="entry name" value="BLR5614 PROTEIN-RELATED"/>
    <property type="match status" value="1"/>
</dbReference>
<dbReference type="Pfam" id="PF01841">
    <property type="entry name" value="Transglut_core"/>
    <property type="match status" value="1"/>
</dbReference>
<dbReference type="InterPro" id="IPR038765">
    <property type="entry name" value="Papain-like_cys_pep_sf"/>
</dbReference>
<dbReference type="Pfam" id="PF08379">
    <property type="entry name" value="Bact_transglu_N"/>
    <property type="match status" value="1"/>
</dbReference>
<dbReference type="AlphaFoldDB" id="A0A8J3GG15"/>
<name>A0A8J3GG15_9BACT</name>
<dbReference type="RefSeq" id="WP_189516567.1">
    <property type="nucleotide sequence ID" value="NZ_BMXG01000022.1"/>
</dbReference>
<evidence type="ECO:0000313" key="3">
    <source>
        <dbReference type="Proteomes" id="UP000642829"/>
    </source>
</evidence>
<dbReference type="Gene3D" id="3.10.620.30">
    <property type="match status" value="1"/>
</dbReference>
<dbReference type="PANTHER" id="PTHR33490:SF6">
    <property type="entry name" value="SLL1049 PROTEIN"/>
    <property type="match status" value="1"/>
</dbReference>
<reference evidence="2" key="2">
    <citation type="submission" date="2020-09" db="EMBL/GenBank/DDBJ databases">
        <authorList>
            <person name="Sun Q."/>
            <person name="Kim S."/>
        </authorList>
    </citation>
    <scope>NUCLEOTIDE SEQUENCE</scope>
    <source>
        <strain evidence="2">KCTC 12870</strain>
    </source>
</reference>
<gene>
    <name evidence="2" type="ORF">GCM10007047_29210</name>
</gene>
<accession>A0A8J3GG15</accession>
<sequence length="286" mass="32712">MLLNIIHRTTYRYAQPARDSFNEVRLQPIDLEWQKRLSFSLTSNPPAPQHDYLDLYQNRVYLLELAAPHTELAIEMKSRVETTCRPQPVPEAPSGLHQPALAFQLHDFLMDTEFVQLSPELWRCAVDCLPNGLSDVWSNALTLSNWVYESFQYAPGTTHAHTTVNETLTDRRGVCQDFAHVLLGLCRSLKIPARYVSGYFFNDQFDPALGGSEASHAWVEVFLPQQGWYGLDPTHRRPVDDRYVSVAVGRDYQDIRPVSGAYRGASEREMDVHVRIAQEMLYEATV</sequence>
<evidence type="ECO:0000259" key="1">
    <source>
        <dbReference type="SMART" id="SM00460"/>
    </source>
</evidence>
<dbReference type="SMART" id="SM00460">
    <property type="entry name" value="TGc"/>
    <property type="match status" value="1"/>
</dbReference>
<comment type="caution">
    <text evidence="2">The sequence shown here is derived from an EMBL/GenBank/DDBJ whole genome shotgun (WGS) entry which is preliminary data.</text>
</comment>
<dbReference type="InterPro" id="IPR002931">
    <property type="entry name" value="Transglutaminase-like"/>
</dbReference>
<proteinExistence type="predicted"/>
<dbReference type="EMBL" id="BMXG01000022">
    <property type="protein sequence ID" value="GHC09982.1"/>
    <property type="molecule type" value="Genomic_DNA"/>
</dbReference>
<dbReference type="SUPFAM" id="SSF54001">
    <property type="entry name" value="Cysteine proteinases"/>
    <property type="match status" value="1"/>
</dbReference>
<organism evidence="2 3">
    <name type="scientific">Cerasicoccus arenae</name>
    <dbReference type="NCBI Taxonomy" id="424488"/>
    <lineage>
        <taxon>Bacteria</taxon>
        <taxon>Pseudomonadati</taxon>
        <taxon>Verrucomicrobiota</taxon>
        <taxon>Opitutia</taxon>
        <taxon>Puniceicoccales</taxon>
        <taxon>Cerasicoccaceae</taxon>
        <taxon>Cerasicoccus</taxon>
    </lineage>
</organism>
<protein>
    <submittedName>
        <fullName evidence="2">Transglutaminase</fullName>
    </submittedName>
</protein>
<dbReference type="Proteomes" id="UP000642829">
    <property type="component" value="Unassembled WGS sequence"/>
</dbReference>
<keyword evidence="3" id="KW-1185">Reference proteome</keyword>
<reference evidence="2" key="1">
    <citation type="journal article" date="2014" name="Int. J. Syst. Evol. Microbiol.">
        <title>Complete genome sequence of Corynebacterium casei LMG S-19264T (=DSM 44701T), isolated from a smear-ripened cheese.</title>
        <authorList>
            <consortium name="US DOE Joint Genome Institute (JGI-PGF)"/>
            <person name="Walter F."/>
            <person name="Albersmeier A."/>
            <person name="Kalinowski J."/>
            <person name="Ruckert C."/>
        </authorList>
    </citation>
    <scope>NUCLEOTIDE SEQUENCE</scope>
    <source>
        <strain evidence="2">KCTC 12870</strain>
    </source>
</reference>
<feature type="domain" description="Transglutaminase-like" evidence="1">
    <location>
        <begin position="167"/>
        <end position="235"/>
    </location>
</feature>